<evidence type="ECO:0000256" key="7">
    <source>
        <dbReference type="ARBA" id="ARBA00022527"/>
    </source>
</evidence>
<dbReference type="Proteomes" id="UP000515124">
    <property type="component" value="Unplaced"/>
</dbReference>
<keyword evidence="16 20" id="KW-0472">Membrane</keyword>
<evidence type="ECO:0000256" key="13">
    <source>
        <dbReference type="ARBA" id="ARBA00022777"/>
    </source>
</evidence>
<accession>A0A6P5TQG7</accession>
<evidence type="ECO:0000256" key="3">
    <source>
        <dbReference type="ARBA" id="ARBA00008536"/>
    </source>
</evidence>
<evidence type="ECO:0000256" key="11">
    <source>
        <dbReference type="ARBA" id="ARBA00022734"/>
    </source>
</evidence>
<dbReference type="SUPFAM" id="SSF56112">
    <property type="entry name" value="Protein kinase-like (PK-like)"/>
    <property type="match status" value="1"/>
</dbReference>
<dbReference type="SUPFAM" id="SSF49899">
    <property type="entry name" value="Concanavalin A-like lectins/glucanases"/>
    <property type="match status" value="1"/>
</dbReference>
<keyword evidence="23" id="KW-1185">Reference proteome</keyword>
<dbReference type="InterPro" id="IPR013320">
    <property type="entry name" value="ConA-like_dom_sf"/>
</dbReference>
<comment type="similarity">
    <text evidence="3">In the N-terminal section; belongs to the leguminous lectin family.</text>
</comment>
<dbReference type="Gene3D" id="1.10.510.10">
    <property type="entry name" value="Transferase(Phosphotransferase) domain 1"/>
    <property type="match status" value="1"/>
</dbReference>
<dbReference type="PROSITE" id="PS00108">
    <property type="entry name" value="PROTEIN_KINASE_ST"/>
    <property type="match status" value="1"/>
</dbReference>
<evidence type="ECO:0000256" key="17">
    <source>
        <dbReference type="ARBA" id="ARBA00023170"/>
    </source>
</evidence>
<evidence type="ECO:0000256" key="12">
    <source>
        <dbReference type="ARBA" id="ARBA00022741"/>
    </source>
</evidence>
<evidence type="ECO:0000256" key="2">
    <source>
        <dbReference type="ARBA" id="ARBA00007606"/>
    </source>
</evidence>
<dbReference type="SMART" id="SM00220">
    <property type="entry name" value="S_TKc"/>
    <property type="match status" value="1"/>
</dbReference>
<dbReference type="InterPro" id="IPR017441">
    <property type="entry name" value="Protein_kinase_ATP_BS"/>
</dbReference>
<dbReference type="AlphaFoldDB" id="A0A6P5TQG7"/>
<evidence type="ECO:0000256" key="19">
    <source>
        <dbReference type="PROSITE-ProRule" id="PRU10141"/>
    </source>
</evidence>
<evidence type="ECO:0000256" key="14">
    <source>
        <dbReference type="ARBA" id="ARBA00022840"/>
    </source>
</evidence>
<dbReference type="InterPro" id="IPR008271">
    <property type="entry name" value="Ser/Thr_kinase_AS"/>
</dbReference>
<dbReference type="GO" id="GO:0005524">
    <property type="term" value="F:ATP binding"/>
    <property type="evidence" value="ECO:0007669"/>
    <property type="project" value="UniProtKB-UniRule"/>
</dbReference>
<name>A0A6P5TQG7_PRUAV</name>
<dbReference type="Gene3D" id="2.60.120.200">
    <property type="match status" value="1"/>
</dbReference>
<keyword evidence="17 24" id="KW-0675">Receptor</keyword>
<dbReference type="GO" id="GO:0030246">
    <property type="term" value="F:carbohydrate binding"/>
    <property type="evidence" value="ECO:0007669"/>
    <property type="project" value="UniProtKB-KW"/>
</dbReference>
<dbReference type="Gene3D" id="3.30.200.20">
    <property type="entry name" value="Phosphorylase Kinase, domain 1"/>
    <property type="match status" value="1"/>
</dbReference>
<organism evidence="23 24">
    <name type="scientific">Prunus avium</name>
    <name type="common">Cherry</name>
    <name type="synonym">Cerasus avium</name>
    <dbReference type="NCBI Taxonomy" id="42229"/>
    <lineage>
        <taxon>Eukaryota</taxon>
        <taxon>Viridiplantae</taxon>
        <taxon>Streptophyta</taxon>
        <taxon>Embryophyta</taxon>
        <taxon>Tracheophyta</taxon>
        <taxon>Spermatophyta</taxon>
        <taxon>Magnoliopsida</taxon>
        <taxon>eudicotyledons</taxon>
        <taxon>Gunneridae</taxon>
        <taxon>Pentapetalae</taxon>
        <taxon>rosids</taxon>
        <taxon>fabids</taxon>
        <taxon>Rosales</taxon>
        <taxon>Rosaceae</taxon>
        <taxon>Amygdaloideae</taxon>
        <taxon>Amygdaleae</taxon>
        <taxon>Prunus</taxon>
    </lineage>
</organism>
<dbReference type="InterPro" id="IPR019825">
    <property type="entry name" value="Lectin_legB_Mn/Ca_BS"/>
</dbReference>
<dbReference type="Pfam" id="PF00069">
    <property type="entry name" value="Pkinase"/>
    <property type="match status" value="1"/>
</dbReference>
<comment type="subcellular location">
    <subcellularLocation>
        <location evidence="1">Cell membrane</location>
        <topology evidence="1">Single-pass type I membrane protein</topology>
    </subcellularLocation>
</comment>
<dbReference type="FunFam" id="2.60.120.200:FF:000198">
    <property type="entry name" value="Probable L-type lectin-domain containing receptor kinase S.5"/>
    <property type="match status" value="1"/>
</dbReference>
<dbReference type="GO" id="GO:0004674">
    <property type="term" value="F:protein serine/threonine kinase activity"/>
    <property type="evidence" value="ECO:0007669"/>
    <property type="project" value="UniProtKB-KW"/>
</dbReference>
<feature type="transmembrane region" description="Helical" evidence="20">
    <location>
        <begin position="280"/>
        <end position="302"/>
    </location>
</feature>
<evidence type="ECO:0000259" key="22">
    <source>
        <dbReference type="PROSITE" id="PS50011"/>
    </source>
</evidence>
<dbReference type="InterPro" id="IPR000985">
    <property type="entry name" value="Lectin_LegA_CS"/>
</dbReference>
<gene>
    <name evidence="24" type="primary">LOC110769575</name>
</gene>
<evidence type="ECO:0000256" key="20">
    <source>
        <dbReference type="SAM" id="Phobius"/>
    </source>
</evidence>
<keyword evidence="11" id="KW-0430">Lectin</keyword>
<sequence>MSSMQLSSLQRSALLLLALLCGALTPAGGLSFSYPTFRDNIDEKDFIKSEYSRIYFSAIQITPDLSNVASIVNQSGRFLYKKPFKLWGKGKGGVRSRALFNSTFVLNITPKTDPGGEGLAFILTGSPTLPEKSQGEWLGIVNASSNGSAQANIVAVEFDTKKSYLEDVDDNHVGLDVNSVYSIQQVPLLSYGVTLSSQMNYTVTIRYDSQNITIFVSQTNETREEMKNIPVLSRTLDLSEYLSQKVYVGFSASTSNSTQLNCIRSWDFHSSHIDENSNLLWVWITVPAVVVFVTGVSVYLFWTRQDEEEDAHLQIDEEIQTNSTAPKKFKLKELQRATGRFNPKNKLGKGGFGTVYKGLLGNKEIAVKRVSKDSHQGKQEFIAEVTTIGSLRHKNLVKLIGWCYERHELLIVYEFMPNGSLDRFVFWDDKLGMEKEEPTLSWERRHSIILGVAQALDYLHNGCEKRVLHRDIKASNIMLDSDFIARLGDFGLARTIQQSGLTHHSTKEIAGTPGYMAPETFLTGRATVETDVYAFGVLVLEVVCGRRPSNQNEQNNYNNSIVYWLWDLYSRGRILDAVDSRLDGDIDEDDMACVLVLGLSCCHPNPHLRPSMRTVLKVLTREADPPALPTERPAFVWPAMPPSFKEDTEFDLAGGQITPFTDLTGR</sequence>
<feature type="signal peptide" evidence="21">
    <location>
        <begin position="1"/>
        <end position="29"/>
    </location>
</feature>
<evidence type="ECO:0000256" key="6">
    <source>
        <dbReference type="ARBA" id="ARBA00022475"/>
    </source>
</evidence>
<protein>
    <recommendedName>
        <fullName evidence="5">non-specific serine/threonine protein kinase</fullName>
        <ecNumber evidence="5">2.7.11.1</ecNumber>
    </recommendedName>
</protein>
<keyword evidence="15 20" id="KW-1133">Transmembrane helix</keyword>
<dbReference type="FunFam" id="1.10.510.10:FF:000626">
    <property type="entry name" value="probable L-type lectin-domain containing receptor kinase S.5"/>
    <property type="match status" value="1"/>
</dbReference>
<evidence type="ECO:0000313" key="24">
    <source>
        <dbReference type="RefSeq" id="XP_021829276.1"/>
    </source>
</evidence>
<keyword evidence="18" id="KW-0325">Glycoprotein</keyword>
<dbReference type="PROSITE" id="PS00107">
    <property type="entry name" value="PROTEIN_KINASE_ATP"/>
    <property type="match status" value="1"/>
</dbReference>
<dbReference type="InterPro" id="IPR001220">
    <property type="entry name" value="Legume_lectin_dom"/>
</dbReference>
<keyword evidence="6" id="KW-1003">Cell membrane</keyword>
<dbReference type="InterPro" id="IPR011009">
    <property type="entry name" value="Kinase-like_dom_sf"/>
</dbReference>
<evidence type="ECO:0000256" key="21">
    <source>
        <dbReference type="SAM" id="SignalP"/>
    </source>
</evidence>
<keyword evidence="10 21" id="KW-0732">Signal</keyword>
<keyword evidence="12 19" id="KW-0547">Nucleotide-binding</keyword>
<dbReference type="RefSeq" id="XP_021829276.1">
    <property type="nucleotide sequence ID" value="XM_021973584.1"/>
</dbReference>
<keyword evidence="9 20" id="KW-0812">Transmembrane</keyword>
<feature type="binding site" evidence="19">
    <location>
        <position position="368"/>
    </location>
    <ligand>
        <name>ATP</name>
        <dbReference type="ChEBI" id="CHEBI:30616"/>
    </ligand>
</feature>
<dbReference type="CDD" id="cd06899">
    <property type="entry name" value="lectin_legume_LecRK_Arcelin_ConA"/>
    <property type="match status" value="1"/>
</dbReference>
<keyword evidence="8" id="KW-0808">Transferase</keyword>
<dbReference type="Pfam" id="PF00139">
    <property type="entry name" value="Lectin_legB"/>
    <property type="match status" value="1"/>
</dbReference>
<comment type="similarity">
    <text evidence="2">Belongs to the leguminous lectin family.</text>
</comment>
<dbReference type="PROSITE" id="PS00308">
    <property type="entry name" value="LECTIN_LEGUME_ALPHA"/>
    <property type="match status" value="1"/>
</dbReference>
<evidence type="ECO:0000256" key="1">
    <source>
        <dbReference type="ARBA" id="ARBA00004251"/>
    </source>
</evidence>
<dbReference type="PROSITE" id="PS50011">
    <property type="entry name" value="PROTEIN_KINASE_DOM"/>
    <property type="match status" value="1"/>
</dbReference>
<dbReference type="EC" id="2.7.11.1" evidence="5"/>
<evidence type="ECO:0000256" key="9">
    <source>
        <dbReference type="ARBA" id="ARBA00022692"/>
    </source>
</evidence>
<feature type="domain" description="Protein kinase" evidence="22">
    <location>
        <begin position="341"/>
        <end position="628"/>
    </location>
</feature>
<dbReference type="PROSITE" id="PS00307">
    <property type="entry name" value="LECTIN_LEGUME_BETA"/>
    <property type="match status" value="1"/>
</dbReference>
<keyword evidence="14 19" id="KW-0067">ATP-binding</keyword>
<dbReference type="GO" id="GO:0005886">
    <property type="term" value="C:plasma membrane"/>
    <property type="evidence" value="ECO:0007669"/>
    <property type="project" value="UniProtKB-SubCell"/>
</dbReference>
<dbReference type="PANTHER" id="PTHR27007">
    <property type="match status" value="1"/>
</dbReference>
<evidence type="ECO:0000256" key="4">
    <source>
        <dbReference type="ARBA" id="ARBA00010217"/>
    </source>
</evidence>
<proteinExistence type="inferred from homology"/>
<evidence type="ECO:0000256" key="5">
    <source>
        <dbReference type="ARBA" id="ARBA00012513"/>
    </source>
</evidence>
<evidence type="ECO:0000256" key="8">
    <source>
        <dbReference type="ARBA" id="ARBA00022679"/>
    </source>
</evidence>
<feature type="chain" id="PRO_5027762080" description="non-specific serine/threonine protein kinase" evidence="21">
    <location>
        <begin position="30"/>
        <end position="666"/>
    </location>
</feature>
<dbReference type="InterPro" id="IPR000719">
    <property type="entry name" value="Prot_kinase_dom"/>
</dbReference>
<reference evidence="24" key="1">
    <citation type="submission" date="2025-08" db="UniProtKB">
        <authorList>
            <consortium name="RefSeq"/>
        </authorList>
    </citation>
    <scope>IDENTIFICATION</scope>
</reference>
<dbReference type="InterPro" id="IPR050528">
    <property type="entry name" value="L-type_Lectin-RKs"/>
</dbReference>
<keyword evidence="7" id="KW-0723">Serine/threonine-protein kinase</keyword>
<dbReference type="KEGG" id="pavi:110769575"/>
<keyword evidence="13 24" id="KW-0418">Kinase</keyword>
<comment type="similarity">
    <text evidence="4">In the C-terminal section; belongs to the protein kinase superfamily. Ser/Thr protein kinase family.</text>
</comment>
<evidence type="ECO:0000256" key="15">
    <source>
        <dbReference type="ARBA" id="ARBA00022989"/>
    </source>
</evidence>
<evidence type="ECO:0000256" key="16">
    <source>
        <dbReference type="ARBA" id="ARBA00023136"/>
    </source>
</evidence>
<dbReference type="GeneID" id="110769575"/>
<evidence type="ECO:0000256" key="18">
    <source>
        <dbReference type="ARBA" id="ARBA00023180"/>
    </source>
</evidence>
<dbReference type="FunFam" id="3.30.200.20:FF:000476">
    <property type="entry name" value="Probable L-type lectin-domain containing receptor kinase S.5"/>
    <property type="match status" value="1"/>
</dbReference>
<evidence type="ECO:0000256" key="10">
    <source>
        <dbReference type="ARBA" id="ARBA00022729"/>
    </source>
</evidence>
<dbReference type="CDD" id="cd14066">
    <property type="entry name" value="STKc_IRAK"/>
    <property type="match status" value="1"/>
</dbReference>
<evidence type="ECO:0000313" key="23">
    <source>
        <dbReference type="Proteomes" id="UP000515124"/>
    </source>
</evidence>